<evidence type="ECO:0000256" key="7">
    <source>
        <dbReference type="SAM" id="MobiDB-lite"/>
    </source>
</evidence>
<evidence type="ECO:0000256" key="3">
    <source>
        <dbReference type="ARBA" id="ARBA00022679"/>
    </source>
</evidence>
<dbReference type="SUPFAM" id="SSF53901">
    <property type="entry name" value="Thiolase-like"/>
    <property type="match status" value="1"/>
</dbReference>
<feature type="domain" description="Ketosynthase family 3 (KS3)" evidence="9">
    <location>
        <begin position="24"/>
        <end position="441"/>
    </location>
</feature>
<dbReference type="GO" id="GO:0004312">
    <property type="term" value="F:fatty acid synthase activity"/>
    <property type="evidence" value="ECO:0007669"/>
    <property type="project" value="TreeGrafter"/>
</dbReference>
<keyword evidence="5" id="KW-0511">Multifunctional enzyme</keyword>
<dbReference type="Gene3D" id="3.30.70.3290">
    <property type="match status" value="1"/>
</dbReference>
<dbReference type="InterPro" id="IPR014043">
    <property type="entry name" value="Acyl_transferase_dom"/>
</dbReference>
<evidence type="ECO:0000313" key="11">
    <source>
        <dbReference type="Proteomes" id="UP000638313"/>
    </source>
</evidence>
<evidence type="ECO:0000256" key="6">
    <source>
        <dbReference type="ARBA" id="ARBA00023315"/>
    </source>
</evidence>
<dbReference type="InterPro" id="IPR036736">
    <property type="entry name" value="ACP-like_sf"/>
</dbReference>
<dbReference type="Pfam" id="PF00109">
    <property type="entry name" value="ketoacyl-synt"/>
    <property type="match status" value="1"/>
</dbReference>
<dbReference type="SUPFAM" id="SSF51735">
    <property type="entry name" value="NAD(P)-binding Rossmann-fold domains"/>
    <property type="match status" value="2"/>
</dbReference>
<dbReference type="Pfam" id="PF00550">
    <property type="entry name" value="PP-binding"/>
    <property type="match status" value="1"/>
</dbReference>
<dbReference type="SMART" id="SM00823">
    <property type="entry name" value="PKS_PP"/>
    <property type="match status" value="1"/>
</dbReference>
<evidence type="ECO:0000259" key="9">
    <source>
        <dbReference type="PROSITE" id="PS52004"/>
    </source>
</evidence>
<dbReference type="InterPro" id="IPR014031">
    <property type="entry name" value="Ketoacyl_synth_C"/>
</dbReference>
<sequence length="1525" mass="160983">MNVSRTPEMDEKDRLIRELMREKYEPVAVVGMGLRFPGGNTDVPGFTEFLRAGKSGVGPLPDDRRHLDPGQGADRPVGGFLDGIDRFDAAFFNISPKEAVYVDPHQRLALETAWEALEHAGIDPTALRHGTTGVYMGVTTLDYIFEATDLEPADVNGYLAPGLSHSGVSGRLSYFLGLRGPSMTVDTTCSSSLAAAHLAVQALRGGECGIALCGGVNVIHNALGDSVLRAGNMLAPDGRCKSFDDSADGYGRAEGCGVLVLKRLSDARRDGDTVHAVLTGTAVGQDGESAGLTAPNGAAQEAVLRAALGRARLEPGDIQYVEAHGTGTALGDPTEMGAISDVFAGSHSPSAPVVVGSLKTNIGHMEGAAGVGSIIKAVLQVREGEIFPHLNFTTPSRRIAWASSPVTVPTELRPWPAAETRRALVNGFGVTGTLASVVVEEAPPAEEPVPQAADEPEGGIFTLSAKSRKSLRAQAERYKRYLEGGTGAASAVAGLCRTANTGRAHFKYRIAAPVREHRDIVRLLDKHLALLEQGDAPAGGGVPKVALLFTGMGSQYTGMGAALYARYPVFREALDTCDALFAPLLGLSVRDLMLGGAPGEEAPGAAAPGDAAPGGGTPGGGSPGEPALIDQARYAQPAVFSLEYALAQLWLSWGLRPSVLIGHSLGEVAAAAVAGLFPLEDAARLVAERGRLSQSVPVPGGMAAVGAPAHEIAPLLEPYPDLGIGAINGPTQCLVSGGRDALEALGRELAEKGVKYTVLPSAVPYHSPLLNGILDEFRAVLETVRFQTPTMTLISNVTGQVAKAAEIATPDYWVRHLVATVNFEAGIAAVEKRGRHAFLEVGPSGALTSLARNCATDPSHLWLSSTYKGDQDADRIRRSLAQLYSAGLPVSWTGYHRGRPGAKAPLPTYAFDRKPYWLPTPQRRAAEEAWRAEQTTEAAREQERHLFYEAHWEPQPLPDTRRTGRRALVLNATAADCPGLLRRAAEADVRVAFAASVPELEAALREEPPTDLCWFWREPEATEDPVAGLRAASEANYRELLDVVRALGDARFGRNQRLWLVTQGAQLLPGEKPGDRVPAASTLWGFGRALAVEYPGFQVTLVDLEADGTGQEALVDEWLAAGDAEGQLARRDGERWVRRLRRCVPAERPQRERPVTVRPDRTYVIAGGLGALGLATARRLVALGARNLAFLTRGGAEDVSPAALGLGSDVQVVALRCDIGAPEDVAAAFAALAAGEHPVGGVVHAAGTVADAPVPDQTWETVEAVFRTKVFGAWLLHEATAALPDVDFFVGYSSAASVLGATAQTNACAGNAFLDHLMAWRDAHGLPSLSVNWGPWASDDPQRRLSTSLIRSWEAQGIRFLQPSDAMDALPALLSGAGPHLMVGACDWDRFIARRPENALYASLGTAGGDGTGGTAAGAGAGGVLDLADLLTAPEQERLSALNRTVRARISDVLRFDAEDVEPDAELAALGLDSLNAVELRNALEATFRVTLPVSIAFDQPSVNLLAEYIDRLLGPGPEAEGKAA</sequence>
<dbReference type="InterPro" id="IPR006162">
    <property type="entry name" value="Ppantetheine_attach_site"/>
</dbReference>
<dbReference type="InterPro" id="IPR013968">
    <property type="entry name" value="PKS_KR"/>
</dbReference>
<accession>A0A919B0K7</accession>
<comment type="caution">
    <text evidence="10">The sequence shown here is derived from an EMBL/GenBank/DDBJ whole genome shotgun (WGS) entry which is preliminary data.</text>
</comment>
<dbReference type="InterPro" id="IPR009081">
    <property type="entry name" value="PP-bd_ACP"/>
</dbReference>
<reference evidence="10" key="1">
    <citation type="journal article" date="2014" name="Int. J. Syst. Evol. Microbiol.">
        <title>Complete genome sequence of Corynebacterium casei LMG S-19264T (=DSM 44701T), isolated from a smear-ripened cheese.</title>
        <authorList>
            <consortium name="US DOE Joint Genome Institute (JGI-PGF)"/>
            <person name="Walter F."/>
            <person name="Albersmeier A."/>
            <person name="Kalinowski J."/>
            <person name="Ruckert C."/>
        </authorList>
    </citation>
    <scope>NUCLEOTIDE SEQUENCE</scope>
    <source>
        <strain evidence="10">JCM 4059</strain>
    </source>
</reference>
<dbReference type="InterPro" id="IPR001227">
    <property type="entry name" value="Ac_transferase_dom_sf"/>
</dbReference>
<dbReference type="InterPro" id="IPR050091">
    <property type="entry name" value="PKS_NRPS_Biosynth_Enz"/>
</dbReference>
<keyword evidence="6" id="KW-0012">Acyltransferase</keyword>
<dbReference type="SUPFAM" id="SSF55048">
    <property type="entry name" value="Probable ACP-binding domain of malonyl-CoA ACP transacylase"/>
    <property type="match status" value="1"/>
</dbReference>
<dbReference type="InterPro" id="IPR016035">
    <property type="entry name" value="Acyl_Trfase/lysoPLipase"/>
</dbReference>
<dbReference type="PROSITE" id="PS50075">
    <property type="entry name" value="CARRIER"/>
    <property type="match status" value="1"/>
</dbReference>
<dbReference type="InterPro" id="IPR016039">
    <property type="entry name" value="Thiolase-like"/>
</dbReference>
<dbReference type="InterPro" id="IPR020841">
    <property type="entry name" value="PKS_Beta-ketoAc_synthase_dom"/>
</dbReference>
<dbReference type="Pfam" id="PF22621">
    <property type="entry name" value="CurL-like_PKS_C"/>
    <property type="match status" value="1"/>
</dbReference>
<dbReference type="InterPro" id="IPR036291">
    <property type="entry name" value="NAD(P)-bd_dom_sf"/>
</dbReference>
<evidence type="ECO:0008006" key="12">
    <source>
        <dbReference type="Google" id="ProtNLM"/>
    </source>
</evidence>
<dbReference type="SMART" id="SM00825">
    <property type="entry name" value="PKS_KS"/>
    <property type="match status" value="1"/>
</dbReference>
<dbReference type="PROSITE" id="PS52004">
    <property type="entry name" value="KS3_2"/>
    <property type="match status" value="1"/>
</dbReference>
<dbReference type="Pfam" id="PF00698">
    <property type="entry name" value="Acyl_transf_1"/>
    <property type="match status" value="1"/>
</dbReference>
<feature type="domain" description="Carrier" evidence="8">
    <location>
        <begin position="1437"/>
        <end position="1514"/>
    </location>
</feature>
<keyword evidence="2" id="KW-0597">Phosphoprotein</keyword>
<dbReference type="PANTHER" id="PTHR43775">
    <property type="entry name" value="FATTY ACID SYNTHASE"/>
    <property type="match status" value="1"/>
</dbReference>
<dbReference type="Pfam" id="PF02801">
    <property type="entry name" value="Ketoacyl-synt_C"/>
    <property type="match status" value="1"/>
</dbReference>
<dbReference type="RefSeq" id="WP_373311526.1">
    <property type="nucleotide sequence ID" value="NZ_BNBD01000002.1"/>
</dbReference>
<keyword evidence="3" id="KW-0808">Transferase</keyword>
<dbReference type="InterPro" id="IPR020806">
    <property type="entry name" value="PKS_PP-bd"/>
</dbReference>
<gene>
    <name evidence="10" type="ORF">GCM10010218_12300</name>
</gene>
<dbReference type="InterPro" id="IPR014030">
    <property type="entry name" value="Ketoacyl_synth_N"/>
</dbReference>
<proteinExistence type="predicted"/>
<dbReference type="SMART" id="SM01294">
    <property type="entry name" value="PKS_PP_betabranch"/>
    <property type="match status" value="1"/>
</dbReference>
<dbReference type="Gene3D" id="1.10.1200.10">
    <property type="entry name" value="ACP-like"/>
    <property type="match status" value="1"/>
</dbReference>
<protein>
    <recommendedName>
        <fullName evidence="12">Acyl transferase domain-containing protein</fullName>
    </recommendedName>
</protein>
<dbReference type="SUPFAM" id="SSF47336">
    <property type="entry name" value="ACP-like"/>
    <property type="match status" value="1"/>
</dbReference>
<evidence type="ECO:0000313" key="10">
    <source>
        <dbReference type="EMBL" id="GHF32779.1"/>
    </source>
</evidence>
<evidence type="ECO:0000256" key="5">
    <source>
        <dbReference type="ARBA" id="ARBA00023268"/>
    </source>
</evidence>
<dbReference type="PROSITE" id="PS00012">
    <property type="entry name" value="PHOSPHOPANTETHEINE"/>
    <property type="match status" value="1"/>
</dbReference>
<dbReference type="Gene3D" id="3.40.50.720">
    <property type="entry name" value="NAD(P)-binding Rossmann-like Domain"/>
    <property type="match status" value="1"/>
</dbReference>
<feature type="compositionally biased region" description="Low complexity" evidence="7">
    <location>
        <begin position="600"/>
        <end position="611"/>
    </location>
</feature>
<dbReference type="Proteomes" id="UP000638313">
    <property type="component" value="Unassembled WGS sequence"/>
</dbReference>
<dbReference type="PANTHER" id="PTHR43775:SF51">
    <property type="entry name" value="INACTIVE PHENOLPHTHIOCEROL SYNTHESIS POLYKETIDE SYNTHASE TYPE I PKS1-RELATED"/>
    <property type="match status" value="1"/>
</dbReference>
<dbReference type="CDD" id="cd00833">
    <property type="entry name" value="PKS"/>
    <property type="match status" value="1"/>
</dbReference>
<dbReference type="GO" id="GO:0017000">
    <property type="term" value="P:antibiotic biosynthetic process"/>
    <property type="evidence" value="ECO:0007669"/>
    <property type="project" value="UniProtKB-KW"/>
</dbReference>
<name>A0A919B0K7_9ACTN</name>
<dbReference type="GO" id="GO:0006633">
    <property type="term" value="P:fatty acid biosynthetic process"/>
    <property type="evidence" value="ECO:0007669"/>
    <property type="project" value="TreeGrafter"/>
</dbReference>
<dbReference type="SUPFAM" id="SSF52151">
    <property type="entry name" value="FabD/lysophospholipase-like"/>
    <property type="match status" value="1"/>
</dbReference>
<dbReference type="Gene3D" id="3.40.366.10">
    <property type="entry name" value="Malonyl-Coenzyme A Acyl Carrier Protein, domain 2"/>
    <property type="match status" value="1"/>
</dbReference>
<dbReference type="EMBL" id="BNBD01000002">
    <property type="protein sequence ID" value="GHF32779.1"/>
    <property type="molecule type" value="Genomic_DNA"/>
</dbReference>
<reference evidence="10" key="2">
    <citation type="submission" date="2020-09" db="EMBL/GenBank/DDBJ databases">
        <authorList>
            <person name="Sun Q."/>
            <person name="Ohkuma M."/>
        </authorList>
    </citation>
    <scope>NUCLEOTIDE SEQUENCE</scope>
    <source>
        <strain evidence="10">JCM 4059</strain>
    </source>
</reference>
<dbReference type="Gene3D" id="3.40.47.10">
    <property type="match status" value="1"/>
</dbReference>
<dbReference type="SMART" id="SM00827">
    <property type="entry name" value="PKS_AT"/>
    <property type="match status" value="1"/>
</dbReference>
<dbReference type="GO" id="GO:0031177">
    <property type="term" value="F:phosphopantetheine binding"/>
    <property type="evidence" value="ECO:0007669"/>
    <property type="project" value="InterPro"/>
</dbReference>
<keyword evidence="1" id="KW-0596">Phosphopantetheine</keyword>
<dbReference type="InterPro" id="IPR016036">
    <property type="entry name" value="Malonyl_transacylase_ACP-bd"/>
</dbReference>
<dbReference type="Pfam" id="PF08659">
    <property type="entry name" value="KR"/>
    <property type="match status" value="1"/>
</dbReference>
<keyword evidence="4" id="KW-0045">Antibiotic biosynthesis</keyword>
<evidence type="ECO:0000256" key="4">
    <source>
        <dbReference type="ARBA" id="ARBA00023194"/>
    </source>
</evidence>
<feature type="region of interest" description="Disordered" evidence="7">
    <location>
        <begin position="600"/>
        <end position="628"/>
    </location>
</feature>
<dbReference type="CDD" id="cd08955">
    <property type="entry name" value="KR_2_FAS_SDR_x"/>
    <property type="match status" value="1"/>
</dbReference>
<evidence type="ECO:0000256" key="2">
    <source>
        <dbReference type="ARBA" id="ARBA00022553"/>
    </source>
</evidence>
<dbReference type="InterPro" id="IPR057326">
    <property type="entry name" value="KR_dom"/>
</dbReference>
<evidence type="ECO:0000259" key="8">
    <source>
        <dbReference type="PROSITE" id="PS50075"/>
    </source>
</evidence>
<evidence type="ECO:0000256" key="1">
    <source>
        <dbReference type="ARBA" id="ARBA00022450"/>
    </source>
</evidence>
<keyword evidence="11" id="KW-1185">Reference proteome</keyword>
<feature type="compositionally biased region" description="Gly residues" evidence="7">
    <location>
        <begin position="612"/>
        <end position="623"/>
    </location>
</feature>
<dbReference type="SMART" id="SM00822">
    <property type="entry name" value="PKS_KR"/>
    <property type="match status" value="1"/>
</dbReference>
<organism evidence="10 11">
    <name type="scientific">Streptomyces mashuensis</name>
    <dbReference type="NCBI Taxonomy" id="33904"/>
    <lineage>
        <taxon>Bacteria</taxon>
        <taxon>Bacillati</taxon>
        <taxon>Actinomycetota</taxon>
        <taxon>Actinomycetes</taxon>
        <taxon>Kitasatosporales</taxon>
        <taxon>Streptomycetaceae</taxon>
        <taxon>Streptomyces</taxon>
    </lineage>
</organism>